<feature type="compositionally biased region" description="Pro residues" evidence="1">
    <location>
        <begin position="84"/>
        <end position="100"/>
    </location>
</feature>
<proteinExistence type="predicted"/>
<accession>A0AA88SUJ2</accession>
<feature type="compositionally biased region" description="Basic and acidic residues" evidence="1">
    <location>
        <begin position="7"/>
        <end position="21"/>
    </location>
</feature>
<reference evidence="2" key="1">
    <citation type="submission" date="2023-08" db="EMBL/GenBank/DDBJ databases">
        <title>Pelteobagrus vachellii genome.</title>
        <authorList>
            <person name="Liu H."/>
        </authorList>
    </citation>
    <scope>NUCLEOTIDE SEQUENCE</scope>
    <source>
        <strain evidence="2">PRFRI_2022a</strain>
        <tissue evidence="2">Muscle</tissue>
    </source>
</reference>
<feature type="region of interest" description="Disordered" evidence="1">
    <location>
        <begin position="1"/>
        <end position="26"/>
    </location>
</feature>
<protein>
    <submittedName>
        <fullName evidence="2">Uncharacterized protein</fullName>
    </submittedName>
</protein>
<evidence type="ECO:0000313" key="2">
    <source>
        <dbReference type="EMBL" id="KAK2846079.1"/>
    </source>
</evidence>
<gene>
    <name evidence="2" type="ORF">Q7C36_010933</name>
</gene>
<dbReference type="Proteomes" id="UP001187315">
    <property type="component" value="Unassembled WGS sequence"/>
</dbReference>
<sequence length="100" mass="11368">MTSVQPEKSEKNEQRKKKDFENGVFGKVGRKEELSFGLFRRPNRRKCNASQTLRSCQHKPSSLNINAVFFLSGAKWNNQNSNLHPPPPPPPHPPLFSPVC</sequence>
<evidence type="ECO:0000256" key="1">
    <source>
        <dbReference type="SAM" id="MobiDB-lite"/>
    </source>
</evidence>
<evidence type="ECO:0000313" key="3">
    <source>
        <dbReference type="Proteomes" id="UP001187315"/>
    </source>
</evidence>
<feature type="region of interest" description="Disordered" evidence="1">
    <location>
        <begin position="76"/>
        <end position="100"/>
    </location>
</feature>
<comment type="caution">
    <text evidence="2">The sequence shown here is derived from an EMBL/GenBank/DDBJ whole genome shotgun (WGS) entry which is preliminary data.</text>
</comment>
<dbReference type="EMBL" id="JAVHJS010000010">
    <property type="protein sequence ID" value="KAK2846079.1"/>
    <property type="molecule type" value="Genomic_DNA"/>
</dbReference>
<name>A0AA88SUJ2_TACVA</name>
<keyword evidence="3" id="KW-1185">Reference proteome</keyword>
<dbReference type="AlphaFoldDB" id="A0AA88SUJ2"/>
<organism evidence="2 3">
    <name type="scientific">Tachysurus vachellii</name>
    <name type="common">Darkbarbel catfish</name>
    <name type="synonym">Pelteobagrus vachellii</name>
    <dbReference type="NCBI Taxonomy" id="175792"/>
    <lineage>
        <taxon>Eukaryota</taxon>
        <taxon>Metazoa</taxon>
        <taxon>Chordata</taxon>
        <taxon>Craniata</taxon>
        <taxon>Vertebrata</taxon>
        <taxon>Euteleostomi</taxon>
        <taxon>Actinopterygii</taxon>
        <taxon>Neopterygii</taxon>
        <taxon>Teleostei</taxon>
        <taxon>Ostariophysi</taxon>
        <taxon>Siluriformes</taxon>
        <taxon>Bagridae</taxon>
        <taxon>Tachysurus</taxon>
    </lineage>
</organism>